<organism evidence="1">
    <name type="scientific">bioreactor metagenome</name>
    <dbReference type="NCBI Taxonomy" id="1076179"/>
    <lineage>
        <taxon>unclassified sequences</taxon>
        <taxon>metagenomes</taxon>
        <taxon>ecological metagenomes</taxon>
    </lineage>
</organism>
<sequence>MVFPHHMAPEVFQYINRCVYIRKIGTIMYDAFSLDQYRCGQYRQDTVFCASYAEGTLQTFPSGNQNFLLHCYPKPPFALPYILCKKEVLGVYLHDLRVSMITS</sequence>
<comment type="caution">
    <text evidence="1">The sequence shown here is derived from an EMBL/GenBank/DDBJ whole genome shotgun (WGS) entry which is preliminary data.</text>
</comment>
<gene>
    <name evidence="1" type="ORF">SDC9_198393</name>
</gene>
<proteinExistence type="predicted"/>
<dbReference type="EMBL" id="VSSQ01115223">
    <property type="protein sequence ID" value="MPN50760.1"/>
    <property type="molecule type" value="Genomic_DNA"/>
</dbReference>
<reference evidence="1" key="1">
    <citation type="submission" date="2019-08" db="EMBL/GenBank/DDBJ databases">
        <authorList>
            <person name="Kucharzyk K."/>
            <person name="Murdoch R.W."/>
            <person name="Higgins S."/>
            <person name="Loffler F."/>
        </authorList>
    </citation>
    <scope>NUCLEOTIDE SEQUENCE</scope>
</reference>
<accession>A0A645II20</accession>
<name>A0A645II20_9ZZZZ</name>
<dbReference type="AlphaFoldDB" id="A0A645II20"/>
<evidence type="ECO:0000313" key="1">
    <source>
        <dbReference type="EMBL" id="MPN50760.1"/>
    </source>
</evidence>
<protein>
    <submittedName>
        <fullName evidence="1">Uncharacterized protein</fullName>
    </submittedName>
</protein>